<evidence type="ECO:0000313" key="7">
    <source>
        <dbReference type="Proteomes" id="UP000593943"/>
    </source>
</evidence>
<dbReference type="InterPro" id="IPR001296">
    <property type="entry name" value="Glyco_trans_1"/>
</dbReference>
<keyword evidence="7" id="KW-1185">Reference proteome</keyword>
<dbReference type="SUPFAM" id="SSF53756">
    <property type="entry name" value="UDP-Glycosyltransferase/glycogen phosphorylase"/>
    <property type="match status" value="1"/>
</dbReference>
<protein>
    <submittedName>
        <fullName evidence="4">Eps3J</fullName>
    </submittedName>
    <submittedName>
        <fullName evidence="5">Glycosyltransferase</fullName>
    </submittedName>
</protein>
<proteinExistence type="predicted"/>
<evidence type="ECO:0000256" key="1">
    <source>
        <dbReference type="ARBA" id="ARBA00022676"/>
    </source>
</evidence>
<dbReference type="EMBL" id="MWWZ01000009">
    <property type="protein sequence ID" value="OZG66570.1"/>
    <property type="molecule type" value="Genomic_DNA"/>
</dbReference>
<organism evidence="4 6">
    <name type="scientific">Bifidobacterium eulemuris</name>
    <dbReference type="NCBI Taxonomy" id="1765219"/>
    <lineage>
        <taxon>Bacteria</taxon>
        <taxon>Bacillati</taxon>
        <taxon>Actinomycetota</taxon>
        <taxon>Actinomycetes</taxon>
        <taxon>Bifidobacteriales</taxon>
        <taxon>Bifidobacteriaceae</taxon>
        <taxon>Bifidobacterium</taxon>
    </lineage>
</organism>
<reference evidence="4 6" key="1">
    <citation type="journal article" date="2017" name="BMC Genomics">
        <title>Comparative genomic and phylogenomic analyses of the Bifidobacteriaceae family.</title>
        <authorList>
            <person name="Lugli G.A."/>
            <person name="Milani C."/>
            <person name="Turroni F."/>
            <person name="Duranti S."/>
            <person name="Mancabelli L."/>
            <person name="Mangifesta M."/>
            <person name="Ferrario C."/>
            <person name="Modesto M."/>
            <person name="Mattarelli P."/>
            <person name="Jiri K."/>
            <person name="van Sinderen D."/>
            <person name="Ventura M."/>
        </authorList>
    </citation>
    <scope>NUCLEOTIDE SEQUENCE [LARGE SCALE GENOMIC DNA]</scope>
    <source>
        <strain evidence="4 6">DSM 100216</strain>
    </source>
</reference>
<sequence length="370" mass="41702">MTRILIINTAGMGVGGITTHMLSYLREVISDFPQTSVDIVVTGVRDENMLQQFRDIGCNLIEFPDRKAATTSYLFKLRLLMRRNAYDVLHVHGNSATMALELLCGAMCRISTRIAHCHNSLSGHMRLHKVLGPVFRASYTKAFACSQQAGEWLFGQDGFTVLPNALNLSLYRFDQATRVECRSQLGIQDHTMLMGHIGNFNNQKNQTFVLDVFQTYRNQHNRDAALVFIGIGEKRAAVQAKAERLGLSGCVFFLGIRNDIPRWLQAMDCFVFPSSWEGFGTVIIEAQATGLPALISSKAPEAVKCSENCQFEDPAHSALEWADKVDKLLKMQTKRRIQTHAFSEYDISKTKRILEEAYRLTENGNNRQEL</sequence>
<dbReference type="PANTHER" id="PTHR12526">
    <property type="entry name" value="GLYCOSYLTRANSFERASE"/>
    <property type="match status" value="1"/>
</dbReference>
<evidence type="ECO:0000256" key="2">
    <source>
        <dbReference type="ARBA" id="ARBA00022679"/>
    </source>
</evidence>
<evidence type="ECO:0000259" key="3">
    <source>
        <dbReference type="Pfam" id="PF00534"/>
    </source>
</evidence>
<dbReference type="OrthoDB" id="9790710at2"/>
<reference evidence="5 7" key="2">
    <citation type="submission" date="2020-10" db="EMBL/GenBank/DDBJ databases">
        <title>Genome sequencing of Bifidobacterium eulemuris_DSMZ_100216.</title>
        <authorList>
            <person name="Kim J."/>
        </authorList>
    </citation>
    <scope>NUCLEOTIDE SEQUENCE [LARGE SCALE GENOMIC DNA]</scope>
    <source>
        <strain evidence="5 7">DSM 100216</strain>
    </source>
</reference>
<dbReference type="PANTHER" id="PTHR12526:SF510">
    <property type="entry name" value="D-INOSITOL 3-PHOSPHATE GLYCOSYLTRANSFERASE"/>
    <property type="match status" value="1"/>
</dbReference>
<dbReference type="Proteomes" id="UP000593943">
    <property type="component" value="Chromosome"/>
</dbReference>
<evidence type="ECO:0000313" key="6">
    <source>
        <dbReference type="Proteomes" id="UP000216057"/>
    </source>
</evidence>
<dbReference type="GO" id="GO:0016757">
    <property type="term" value="F:glycosyltransferase activity"/>
    <property type="evidence" value="ECO:0007669"/>
    <property type="project" value="UniProtKB-KW"/>
</dbReference>
<dbReference type="Pfam" id="PF00534">
    <property type="entry name" value="Glycos_transf_1"/>
    <property type="match status" value="1"/>
</dbReference>
<dbReference type="AlphaFoldDB" id="A0A261G558"/>
<dbReference type="Proteomes" id="UP000216057">
    <property type="component" value="Unassembled WGS sequence"/>
</dbReference>
<name>A0A261G558_9BIFI</name>
<accession>A0A261G558</accession>
<dbReference type="RefSeq" id="WP_094637281.1">
    <property type="nucleotide sequence ID" value="NZ_CP062938.1"/>
</dbReference>
<keyword evidence="1" id="KW-0328">Glycosyltransferase</keyword>
<feature type="domain" description="Glycosyl transferase family 1" evidence="3">
    <location>
        <begin position="182"/>
        <end position="336"/>
    </location>
</feature>
<gene>
    <name evidence="5" type="ORF">BE0216_09565</name>
    <name evidence="4" type="ORF">BEUL_1734</name>
</gene>
<keyword evidence="2 5" id="KW-0808">Transferase</keyword>
<evidence type="ECO:0000313" key="4">
    <source>
        <dbReference type="EMBL" id="OZG66570.1"/>
    </source>
</evidence>
<evidence type="ECO:0000313" key="5">
    <source>
        <dbReference type="EMBL" id="QOL32653.1"/>
    </source>
</evidence>
<dbReference type="Gene3D" id="3.40.50.2000">
    <property type="entry name" value="Glycogen Phosphorylase B"/>
    <property type="match status" value="2"/>
</dbReference>
<dbReference type="EMBL" id="CP062938">
    <property type="protein sequence ID" value="QOL32653.1"/>
    <property type="molecule type" value="Genomic_DNA"/>
</dbReference>
<dbReference type="KEGG" id="beu:BE0216_09565"/>